<dbReference type="InterPro" id="IPR050952">
    <property type="entry name" value="TRIM-NHL_E3_ligases"/>
</dbReference>
<proteinExistence type="predicted"/>
<dbReference type="Pfam" id="PF06739">
    <property type="entry name" value="SBBP"/>
    <property type="match status" value="1"/>
</dbReference>
<protein>
    <recommendedName>
        <fullName evidence="3">TRIM2_3</fullName>
    </recommendedName>
</protein>
<gene>
    <name evidence="1" type="ORF">MGAL_10B063716</name>
</gene>
<reference evidence="1" key="1">
    <citation type="submission" date="2018-11" db="EMBL/GenBank/DDBJ databases">
        <authorList>
            <person name="Alioto T."/>
            <person name="Alioto T."/>
        </authorList>
    </citation>
    <scope>NUCLEOTIDE SEQUENCE</scope>
</reference>
<organism evidence="1 2">
    <name type="scientific">Mytilus galloprovincialis</name>
    <name type="common">Mediterranean mussel</name>
    <dbReference type="NCBI Taxonomy" id="29158"/>
    <lineage>
        <taxon>Eukaryota</taxon>
        <taxon>Metazoa</taxon>
        <taxon>Spiralia</taxon>
        <taxon>Lophotrochozoa</taxon>
        <taxon>Mollusca</taxon>
        <taxon>Bivalvia</taxon>
        <taxon>Autobranchia</taxon>
        <taxon>Pteriomorphia</taxon>
        <taxon>Mytilida</taxon>
        <taxon>Mytiloidea</taxon>
        <taxon>Mytilidae</taxon>
        <taxon>Mytilinae</taxon>
        <taxon>Mytilus</taxon>
    </lineage>
</organism>
<accession>A0A8B6CKA0</accession>
<evidence type="ECO:0008006" key="3">
    <source>
        <dbReference type="Google" id="ProtNLM"/>
    </source>
</evidence>
<dbReference type="SUPFAM" id="SSF63825">
    <property type="entry name" value="YWTD domain"/>
    <property type="match status" value="1"/>
</dbReference>
<dbReference type="PANTHER" id="PTHR24104:SF25">
    <property type="entry name" value="PROTEIN LIN-41"/>
    <property type="match status" value="1"/>
</dbReference>
<dbReference type="InterPro" id="IPR011042">
    <property type="entry name" value="6-blade_b-propeller_TolB-like"/>
</dbReference>
<evidence type="ECO:0000313" key="2">
    <source>
        <dbReference type="Proteomes" id="UP000596742"/>
    </source>
</evidence>
<dbReference type="AlphaFoldDB" id="A0A8B6CKA0"/>
<dbReference type="PANTHER" id="PTHR24104">
    <property type="entry name" value="E3 UBIQUITIN-PROTEIN LIGASE NHLRC1-RELATED"/>
    <property type="match status" value="1"/>
</dbReference>
<dbReference type="GO" id="GO:0008270">
    <property type="term" value="F:zinc ion binding"/>
    <property type="evidence" value="ECO:0007669"/>
    <property type="project" value="UniProtKB-KW"/>
</dbReference>
<dbReference type="GO" id="GO:0000209">
    <property type="term" value="P:protein polyubiquitination"/>
    <property type="evidence" value="ECO:0007669"/>
    <property type="project" value="TreeGrafter"/>
</dbReference>
<comment type="caution">
    <text evidence="1">The sequence shown here is derived from an EMBL/GenBank/DDBJ whole genome shotgun (WGS) entry which is preliminary data.</text>
</comment>
<dbReference type="Proteomes" id="UP000596742">
    <property type="component" value="Unassembled WGS sequence"/>
</dbReference>
<sequence>MANLQLKDAKIDQAQIKVHGLSQSIQNVNLKLKQKFDIKRSEQPISGCILLPDNRIIVADFKGCGKLMEYNNNGQHIRYIPVSNKPYSLTLVVADCIAVTYGPSKYLEIINTQNNSDRKSVDCSNNCWGISHQDQKLYVVVFQQGIVVMDLNGKTLNTINIDVIFLYHITTTRDRIYITDPRNNTVHCCSMTGQEIWELKDQSIIKPRGISVDHNQNVFVVGETSNNLIVMQHDGKDSNVLLTDRDRLKSPHVVNSTNKRRLSD</sequence>
<dbReference type="EMBL" id="UYJE01001815">
    <property type="protein sequence ID" value="VDI05399.1"/>
    <property type="molecule type" value="Genomic_DNA"/>
</dbReference>
<dbReference type="GO" id="GO:0061630">
    <property type="term" value="F:ubiquitin protein ligase activity"/>
    <property type="evidence" value="ECO:0007669"/>
    <property type="project" value="TreeGrafter"/>
</dbReference>
<dbReference type="OrthoDB" id="6162900at2759"/>
<dbReference type="InterPro" id="IPR010620">
    <property type="entry name" value="SBBP_repeat"/>
</dbReference>
<dbReference type="GO" id="GO:0043161">
    <property type="term" value="P:proteasome-mediated ubiquitin-dependent protein catabolic process"/>
    <property type="evidence" value="ECO:0007669"/>
    <property type="project" value="TreeGrafter"/>
</dbReference>
<dbReference type="Gene3D" id="2.120.10.30">
    <property type="entry name" value="TolB, C-terminal domain"/>
    <property type="match status" value="1"/>
</dbReference>
<keyword evidence="2" id="KW-1185">Reference proteome</keyword>
<evidence type="ECO:0000313" key="1">
    <source>
        <dbReference type="EMBL" id="VDI05399.1"/>
    </source>
</evidence>
<name>A0A8B6CKA0_MYTGA</name>